<dbReference type="RefSeq" id="WP_192554104.1">
    <property type="nucleotide sequence ID" value="NZ_JACZZA010000001.1"/>
</dbReference>
<keyword evidence="1" id="KW-0732">Signal</keyword>
<dbReference type="Proteomes" id="UP000651010">
    <property type="component" value="Unassembled WGS sequence"/>
</dbReference>
<evidence type="ECO:0000256" key="1">
    <source>
        <dbReference type="SAM" id="SignalP"/>
    </source>
</evidence>
<gene>
    <name evidence="2" type="ORF">IGX34_02650</name>
</gene>
<dbReference type="InterPro" id="IPR045500">
    <property type="entry name" value="DUF6491"/>
</dbReference>
<accession>A0ABR9G5H9</accession>
<feature type="signal peptide" evidence="1">
    <location>
        <begin position="1"/>
        <end position="18"/>
    </location>
</feature>
<organism evidence="2 3">
    <name type="scientific">Dyella acidiphila</name>
    <dbReference type="NCBI Taxonomy" id="2775866"/>
    <lineage>
        <taxon>Bacteria</taxon>
        <taxon>Pseudomonadati</taxon>
        <taxon>Pseudomonadota</taxon>
        <taxon>Gammaproteobacteria</taxon>
        <taxon>Lysobacterales</taxon>
        <taxon>Rhodanobacteraceae</taxon>
        <taxon>Dyella</taxon>
    </lineage>
</organism>
<keyword evidence="3" id="KW-1185">Reference proteome</keyword>
<sequence>MPVLRVSTIMLLALGLSACVSEPSTPSLPQQQRQEAYNAAAGDQVQHFHLVLHDIYSWERLSDTQVVVYTQPTRAYLLDVWPCSSLNYTNSIGLTSSANQVAVGADKVIVSHSHLACKIEEIRPVDLAQFKLDKASQRHIDNLQRDSDASKPAA</sequence>
<feature type="chain" id="PRO_5046619631" description="Lipoprotein" evidence="1">
    <location>
        <begin position="19"/>
        <end position="154"/>
    </location>
</feature>
<dbReference type="Pfam" id="PF20101">
    <property type="entry name" value="DUF6491"/>
    <property type="match status" value="1"/>
</dbReference>
<proteinExistence type="predicted"/>
<evidence type="ECO:0008006" key="4">
    <source>
        <dbReference type="Google" id="ProtNLM"/>
    </source>
</evidence>
<evidence type="ECO:0000313" key="3">
    <source>
        <dbReference type="Proteomes" id="UP000651010"/>
    </source>
</evidence>
<evidence type="ECO:0000313" key="2">
    <source>
        <dbReference type="EMBL" id="MBE1159268.1"/>
    </source>
</evidence>
<name>A0ABR9G5H9_9GAMM</name>
<comment type="caution">
    <text evidence="2">The sequence shown here is derived from an EMBL/GenBank/DDBJ whole genome shotgun (WGS) entry which is preliminary data.</text>
</comment>
<protein>
    <recommendedName>
        <fullName evidence="4">Lipoprotein</fullName>
    </recommendedName>
</protein>
<dbReference type="EMBL" id="JACZZA010000001">
    <property type="protein sequence ID" value="MBE1159268.1"/>
    <property type="molecule type" value="Genomic_DNA"/>
</dbReference>
<dbReference type="PROSITE" id="PS51257">
    <property type="entry name" value="PROKAR_LIPOPROTEIN"/>
    <property type="match status" value="1"/>
</dbReference>
<reference evidence="2 3" key="1">
    <citation type="submission" date="2020-09" db="EMBL/GenBank/DDBJ databases">
        <title>Dyella sp. 7MK23 isolated from forest soil.</title>
        <authorList>
            <person name="Fu J."/>
        </authorList>
    </citation>
    <scope>NUCLEOTIDE SEQUENCE [LARGE SCALE GENOMIC DNA]</scope>
    <source>
        <strain evidence="2 3">7MK23</strain>
    </source>
</reference>